<name>A0A8H7LTZ2_9AGAM</name>
<proteinExistence type="predicted"/>
<dbReference type="EMBL" id="JACYCD010000412">
    <property type="protein sequence ID" value="KAF8694669.1"/>
    <property type="molecule type" value="Genomic_DNA"/>
</dbReference>
<feature type="non-terminal residue" evidence="1">
    <location>
        <position position="1"/>
    </location>
</feature>
<gene>
    <name evidence="1" type="ORF">RHS03_08146</name>
</gene>
<organism evidence="1 2">
    <name type="scientific">Rhizoctonia solani</name>
    <dbReference type="NCBI Taxonomy" id="456999"/>
    <lineage>
        <taxon>Eukaryota</taxon>
        <taxon>Fungi</taxon>
        <taxon>Dikarya</taxon>
        <taxon>Basidiomycota</taxon>
        <taxon>Agaricomycotina</taxon>
        <taxon>Agaricomycetes</taxon>
        <taxon>Cantharellales</taxon>
        <taxon>Ceratobasidiaceae</taxon>
        <taxon>Rhizoctonia</taxon>
    </lineage>
</organism>
<evidence type="ECO:0000313" key="1">
    <source>
        <dbReference type="EMBL" id="KAF8694669.1"/>
    </source>
</evidence>
<comment type="caution">
    <text evidence="1">The sequence shown here is derived from an EMBL/GenBank/DDBJ whole genome shotgun (WGS) entry which is preliminary data.</text>
</comment>
<sequence>MGLQASKPILDNINCLGDVFKVGLGLNPGFLDFFNLPFKVLDLAKEAKEEACDALKGDFPKLNKGG</sequence>
<accession>A0A8H7LTZ2</accession>
<reference evidence="1" key="1">
    <citation type="submission" date="2020-09" db="EMBL/GenBank/DDBJ databases">
        <title>Comparative genome analyses of four rice-infecting Rhizoctonia solani isolates reveal extensive enrichment of homogalacturonan modification genes.</title>
        <authorList>
            <person name="Lee D.-Y."/>
            <person name="Jeon J."/>
            <person name="Kim K.-T."/>
            <person name="Cheong K."/>
            <person name="Song H."/>
            <person name="Choi G."/>
            <person name="Ko J."/>
            <person name="Opiyo S.O."/>
            <person name="Zuo S."/>
            <person name="Madhav S."/>
            <person name="Lee Y.-H."/>
            <person name="Wang G.-L."/>
        </authorList>
    </citation>
    <scope>NUCLEOTIDE SEQUENCE</scope>
    <source>
        <strain evidence="1">AG1-IA WGL</strain>
    </source>
</reference>
<dbReference type="AlphaFoldDB" id="A0A8H7LTZ2"/>
<evidence type="ECO:0000313" key="2">
    <source>
        <dbReference type="Proteomes" id="UP000602905"/>
    </source>
</evidence>
<protein>
    <submittedName>
        <fullName evidence="1">Uncharacterized protein</fullName>
    </submittedName>
</protein>
<dbReference type="Proteomes" id="UP000602905">
    <property type="component" value="Unassembled WGS sequence"/>
</dbReference>